<dbReference type="EMBL" id="CP034338">
    <property type="protein sequence ID" value="AZL68766.1"/>
    <property type="molecule type" value="Genomic_DNA"/>
</dbReference>
<organism evidence="1 2">
    <name type="scientific">Pseudomonas entomophila</name>
    <dbReference type="NCBI Taxonomy" id="312306"/>
    <lineage>
        <taxon>Bacteria</taxon>
        <taxon>Pseudomonadati</taxon>
        <taxon>Pseudomonadota</taxon>
        <taxon>Gammaproteobacteria</taxon>
        <taxon>Pseudomonadales</taxon>
        <taxon>Pseudomonadaceae</taxon>
        <taxon>Pseudomonas</taxon>
    </lineage>
</organism>
<proteinExistence type="predicted"/>
<protein>
    <submittedName>
        <fullName evidence="1">DUF2867 domain-containing protein</fullName>
    </submittedName>
</protein>
<gene>
    <name evidence="1" type="ORF">EJA05_13935</name>
</gene>
<sequence length="169" mass="18512">MTYTATIPSDSLISAHAAQAGFRHCRAISLAQPAQPAMALFLRLMAGMPGWIDALMVLRNRLVALVGLKDLGRLTAIDPARPAASYQPGERVGIFTLLANTEDEVLLVDRDRHLDVYIALSRRPAADGQCQVLVSTVVRTHNLLGRLYMLPVAPFHRLIAPIALRRLRG</sequence>
<dbReference type="AlphaFoldDB" id="A0A3Q8U183"/>
<dbReference type="KEGG" id="pory:EJA05_13935"/>
<reference evidence="1 2" key="1">
    <citation type="submission" date="2018-12" db="EMBL/GenBank/DDBJ databases">
        <authorList>
            <person name="Li S."/>
            <person name="Yang R."/>
            <person name="Chen G."/>
            <person name="Zou L."/>
            <person name="Zhang C."/>
            <person name="Chen Y."/>
            <person name="Liu Z."/>
            <person name="Li Y."/>
            <person name="Yan Y."/>
            <person name="Huang M."/>
            <person name="Chen T."/>
        </authorList>
    </citation>
    <scope>NUCLEOTIDE SEQUENCE [LARGE SCALE GENOMIC DNA]</scope>
    <source>
        <strain evidence="1 2">1257</strain>
    </source>
</reference>
<dbReference type="OrthoDB" id="7058586at2"/>
<evidence type="ECO:0000313" key="2">
    <source>
        <dbReference type="Proteomes" id="UP000268230"/>
    </source>
</evidence>
<dbReference type="Proteomes" id="UP000268230">
    <property type="component" value="Chromosome"/>
</dbReference>
<accession>A0A3Q8U183</accession>
<name>A0A3Q8U183_9PSED</name>
<dbReference type="InterPro" id="IPR021295">
    <property type="entry name" value="DUF2867"/>
</dbReference>
<dbReference type="Pfam" id="PF11066">
    <property type="entry name" value="DUF2867"/>
    <property type="match status" value="1"/>
</dbReference>
<evidence type="ECO:0000313" key="1">
    <source>
        <dbReference type="EMBL" id="AZL68766.1"/>
    </source>
</evidence>